<dbReference type="InterPro" id="IPR006675">
    <property type="entry name" value="HDIG_dom"/>
</dbReference>
<comment type="caution">
    <text evidence="4">The sequence shown here is derived from an EMBL/GenBank/DDBJ whole genome shotgun (WGS) entry which is preliminary data.</text>
</comment>
<accession>A0A953I0W1</accession>
<feature type="transmembrane region" description="Helical" evidence="2">
    <location>
        <begin position="335"/>
        <end position="353"/>
    </location>
</feature>
<dbReference type="InterPro" id="IPR011621">
    <property type="entry name" value="Metal-dep_PHydrolase_7TM_intra"/>
</dbReference>
<name>A0A953I0W1_SYMTR</name>
<dbReference type="Pfam" id="PF01966">
    <property type="entry name" value="HD"/>
    <property type="match status" value="1"/>
</dbReference>
<dbReference type="Pfam" id="PF07697">
    <property type="entry name" value="7TMR-HDED"/>
    <property type="match status" value="1"/>
</dbReference>
<feature type="transmembrane region" description="Helical" evidence="2">
    <location>
        <begin position="404"/>
        <end position="425"/>
    </location>
</feature>
<evidence type="ECO:0000259" key="3">
    <source>
        <dbReference type="SMART" id="SM00471"/>
    </source>
</evidence>
<evidence type="ECO:0000313" key="5">
    <source>
        <dbReference type="Proteomes" id="UP000732377"/>
    </source>
</evidence>
<sequence length="754" mass="82105">MRIWQQLRERLESLTGQSRWKNSRLRRVIWGVLFFALLTLVLGNQTVPARLDVKVGDVAPRDVPAPRAVFNRILTEERQRAAEQSVTPVFKREPAILDNAVRYVKAIFTEVRRIRGQTETDLEARVQNLADRVRLTVLPDEVYTAALTATDAQIDGAEEQALALLQTALGEDVYERDVPRIKAGIDSGAEPFTLAVEDPNLAQFVRELVKSRVEANMVEDQEQTDWLRQKAVQEVPEVWWQPGQLIIEKGKTITADQYEALVDLGLVGQKASYQGWAGAALMSLVAVAVMAVSISRWRPELLERDSKLMLLGLIGFITLFLSLAMNLFSVQLGEGASYLMPIALNAVLAAILLDPRVALLQSVLLAVLLGIFASSAQVGAVAVGVVGSAVGVYTVARVESRNDLYRSGLMVGVANAVTVLALNLLESAPLLDWQVWRDVALGAVNGLLVAILATGALPLFETLFGIVTPLKLLELSNPNHPLLKRLMVEAPGSYHHTILVANLCEAAAEAIGADPVLARVGAYYHDIGKIKRPAFFVENQFGGENPHDKLPPSLSAMIITSHVKEGVELAREAGLPQEIVDFIPEHHGTMLVSYFYHMASQNNPSEYVLEEDFRYEGPKPRSRETAICMLADGCEASVRAMRQKGHLSHDQIEQQVRRIINDRLQQGQLDNCDLTLKELDTIARVFVKVLSGVHHARIDYPGQQKPSEGADPAQAGAGQEGSTAAQTGAGQAGAAAGPAGAAEDTEDTTDGDLG</sequence>
<feature type="domain" description="HD/PDEase" evidence="3">
    <location>
        <begin position="489"/>
        <end position="646"/>
    </location>
</feature>
<dbReference type="CDD" id="cd00077">
    <property type="entry name" value="HDc"/>
    <property type="match status" value="1"/>
</dbReference>
<dbReference type="SMART" id="SM00471">
    <property type="entry name" value="HDc"/>
    <property type="match status" value="1"/>
</dbReference>
<dbReference type="NCBIfam" id="TIGR00277">
    <property type="entry name" value="HDIG"/>
    <property type="match status" value="1"/>
</dbReference>
<dbReference type="Gene3D" id="1.10.3210.10">
    <property type="entry name" value="Hypothetical protein af1432"/>
    <property type="match status" value="1"/>
</dbReference>
<dbReference type="EMBL" id="PIUK01000073">
    <property type="protein sequence ID" value="MBY6276332.1"/>
    <property type="molecule type" value="Genomic_DNA"/>
</dbReference>
<evidence type="ECO:0000313" key="4">
    <source>
        <dbReference type="EMBL" id="MBY6276332.1"/>
    </source>
</evidence>
<dbReference type="InterPro" id="IPR011624">
    <property type="entry name" value="Metal-dep_PHydrolase_7TM_extra"/>
</dbReference>
<dbReference type="AlphaFoldDB" id="A0A953I0W1"/>
<evidence type="ECO:0000256" key="2">
    <source>
        <dbReference type="SAM" id="Phobius"/>
    </source>
</evidence>
<dbReference type="PANTHER" id="PTHR36442">
    <property type="entry name" value="CYCLIC-DI-AMP PHOSPHODIESTERASE PGPH"/>
    <property type="match status" value="1"/>
</dbReference>
<reference evidence="4" key="1">
    <citation type="submission" date="2017-11" db="EMBL/GenBank/DDBJ databases">
        <title>Three new genomes from thermophilic consortium.</title>
        <authorList>
            <person name="Quaggio R."/>
            <person name="Amgarten D."/>
            <person name="Setubal J.C."/>
        </authorList>
    </citation>
    <scope>NUCLEOTIDE SEQUENCE</scope>
    <source>
        <strain evidence="4">ZCTH01-B2</strain>
    </source>
</reference>
<keyword evidence="2" id="KW-0812">Transmembrane</keyword>
<keyword evidence="2" id="KW-1133">Transmembrane helix</keyword>
<proteinExistence type="predicted"/>
<feature type="transmembrane region" description="Helical" evidence="2">
    <location>
        <begin position="308"/>
        <end position="329"/>
    </location>
</feature>
<keyword evidence="2" id="KW-0472">Membrane</keyword>
<dbReference type="InterPro" id="IPR003607">
    <property type="entry name" value="HD/PDEase_dom"/>
</dbReference>
<dbReference type="Proteomes" id="UP000732377">
    <property type="component" value="Unassembled WGS sequence"/>
</dbReference>
<evidence type="ECO:0000256" key="1">
    <source>
        <dbReference type="SAM" id="MobiDB-lite"/>
    </source>
</evidence>
<dbReference type="InterPro" id="IPR052722">
    <property type="entry name" value="PgpH_phosphodiesterase"/>
</dbReference>
<feature type="region of interest" description="Disordered" evidence="1">
    <location>
        <begin position="700"/>
        <end position="754"/>
    </location>
</feature>
<dbReference type="PANTHER" id="PTHR36442:SF1">
    <property type="entry name" value="CYCLIC-DI-AMP PHOSPHODIESTERASE PGPH"/>
    <property type="match status" value="1"/>
</dbReference>
<dbReference type="SUPFAM" id="SSF109604">
    <property type="entry name" value="HD-domain/PDEase-like"/>
    <property type="match status" value="1"/>
</dbReference>
<organism evidence="4 5">
    <name type="scientific">Symbiobacterium thermophilum</name>
    <dbReference type="NCBI Taxonomy" id="2734"/>
    <lineage>
        <taxon>Bacteria</taxon>
        <taxon>Bacillati</taxon>
        <taxon>Bacillota</taxon>
        <taxon>Clostridia</taxon>
        <taxon>Eubacteriales</taxon>
        <taxon>Symbiobacteriaceae</taxon>
        <taxon>Symbiobacterium</taxon>
    </lineage>
</organism>
<dbReference type="Pfam" id="PF07698">
    <property type="entry name" value="7TM-7TMR_HD"/>
    <property type="match status" value="1"/>
</dbReference>
<gene>
    <name evidence="4" type="ORF">CWE10_08930</name>
</gene>
<protein>
    <submittedName>
        <fullName evidence="4">Phosphohydrolase</fullName>
    </submittedName>
</protein>
<feature type="compositionally biased region" description="Low complexity" evidence="1">
    <location>
        <begin position="713"/>
        <end position="742"/>
    </location>
</feature>
<feature type="transmembrane region" description="Helical" evidence="2">
    <location>
        <begin position="365"/>
        <end position="392"/>
    </location>
</feature>
<feature type="transmembrane region" description="Helical" evidence="2">
    <location>
        <begin position="276"/>
        <end position="296"/>
    </location>
</feature>
<feature type="compositionally biased region" description="Acidic residues" evidence="1">
    <location>
        <begin position="743"/>
        <end position="754"/>
    </location>
</feature>
<feature type="transmembrane region" description="Helical" evidence="2">
    <location>
        <begin position="446"/>
        <end position="467"/>
    </location>
</feature>
<dbReference type="InterPro" id="IPR006674">
    <property type="entry name" value="HD_domain"/>
</dbReference>